<dbReference type="AlphaFoldDB" id="A0A9D1MU03"/>
<evidence type="ECO:0000313" key="1">
    <source>
        <dbReference type="EMBL" id="HIU68710.1"/>
    </source>
</evidence>
<evidence type="ECO:0000313" key="2">
    <source>
        <dbReference type="Proteomes" id="UP000824125"/>
    </source>
</evidence>
<sequence>MAKPLTKKAKSLIAVIAVLVAAALVAVGANAVYILTARQKVSGYIRSITPVEDPQQEDGFDQYLGTTIGYWHSELSDAQKDMTYNTDQFNVYKIEAQFENGSGMKAFIQLQDICREEEYMLLITDVASYCDVIQKSESIWTYYAFISKDYTLQDIENYLAENGAAYSAMFQRERSGGTFDLHAAYAPPEGTNA</sequence>
<dbReference type="EMBL" id="DVNM01000012">
    <property type="protein sequence ID" value="HIU68710.1"/>
    <property type="molecule type" value="Genomic_DNA"/>
</dbReference>
<organism evidence="1 2">
    <name type="scientific">Candidatus Scybalenecus merdavium</name>
    <dbReference type="NCBI Taxonomy" id="2840939"/>
    <lineage>
        <taxon>Bacteria</taxon>
        <taxon>Bacillati</taxon>
        <taxon>Bacillota</taxon>
        <taxon>Clostridia</taxon>
        <taxon>Eubacteriales</taxon>
        <taxon>Oscillospiraceae</taxon>
        <taxon>Oscillospiraceae incertae sedis</taxon>
        <taxon>Candidatus Scybalenecus</taxon>
    </lineage>
</organism>
<name>A0A9D1MU03_9FIRM</name>
<comment type="caution">
    <text evidence="1">The sequence shown here is derived from an EMBL/GenBank/DDBJ whole genome shotgun (WGS) entry which is preliminary data.</text>
</comment>
<protein>
    <submittedName>
        <fullName evidence="1">Uncharacterized protein</fullName>
    </submittedName>
</protein>
<dbReference type="Proteomes" id="UP000824125">
    <property type="component" value="Unassembled WGS sequence"/>
</dbReference>
<reference evidence="1" key="2">
    <citation type="journal article" date="2021" name="PeerJ">
        <title>Extensive microbial diversity within the chicken gut microbiome revealed by metagenomics and culture.</title>
        <authorList>
            <person name="Gilroy R."/>
            <person name="Ravi A."/>
            <person name="Getino M."/>
            <person name="Pursley I."/>
            <person name="Horton D.L."/>
            <person name="Alikhan N.F."/>
            <person name="Baker D."/>
            <person name="Gharbi K."/>
            <person name="Hall N."/>
            <person name="Watson M."/>
            <person name="Adriaenssens E.M."/>
            <person name="Foster-Nyarko E."/>
            <person name="Jarju S."/>
            <person name="Secka A."/>
            <person name="Antonio M."/>
            <person name="Oren A."/>
            <person name="Chaudhuri R.R."/>
            <person name="La Ragione R."/>
            <person name="Hildebrand F."/>
            <person name="Pallen M.J."/>
        </authorList>
    </citation>
    <scope>NUCLEOTIDE SEQUENCE</scope>
    <source>
        <strain evidence="1">CHK176-6737</strain>
    </source>
</reference>
<accession>A0A9D1MU03</accession>
<reference evidence="1" key="1">
    <citation type="submission" date="2020-10" db="EMBL/GenBank/DDBJ databases">
        <authorList>
            <person name="Gilroy R."/>
        </authorList>
    </citation>
    <scope>NUCLEOTIDE SEQUENCE</scope>
    <source>
        <strain evidence="1">CHK176-6737</strain>
    </source>
</reference>
<proteinExistence type="predicted"/>
<gene>
    <name evidence="1" type="ORF">IAD23_01980</name>
</gene>